<feature type="compositionally biased region" description="Basic residues" evidence="7">
    <location>
        <begin position="68"/>
        <end position="77"/>
    </location>
</feature>
<dbReference type="InterPro" id="IPR017441">
    <property type="entry name" value="Protein_kinase_ATP_BS"/>
</dbReference>
<gene>
    <name evidence="9" type="ORF">PGTG_20809</name>
</gene>
<evidence type="ECO:0000256" key="5">
    <source>
        <dbReference type="ARBA" id="ARBA00022840"/>
    </source>
</evidence>
<dbReference type="Proteomes" id="UP000008783">
    <property type="component" value="Unassembled WGS sequence"/>
</dbReference>
<evidence type="ECO:0000313" key="9">
    <source>
        <dbReference type="EMBL" id="EHS64108.1"/>
    </source>
</evidence>
<dbReference type="GeneID" id="13542942"/>
<dbReference type="STRING" id="418459.H6QPR1"/>
<evidence type="ECO:0000259" key="8">
    <source>
        <dbReference type="PROSITE" id="PS50011"/>
    </source>
</evidence>
<evidence type="ECO:0000256" key="7">
    <source>
        <dbReference type="SAM" id="MobiDB-lite"/>
    </source>
</evidence>
<dbReference type="InParanoid" id="H6QPR1"/>
<dbReference type="FunFam" id="3.30.200.20:FF:000131">
    <property type="entry name" value="Dual specificity protein kinase TTK"/>
    <property type="match status" value="1"/>
</dbReference>
<dbReference type="AlphaFoldDB" id="H6QPR1"/>
<dbReference type="GO" id="GO:0034501">
    <property type="term" value="P:protein localization to kinetochore"/>
    <property type="evidence" value="ECO:0000318"/>
    <property type="project" value="GO_Central"/>
</dbReference>
<keyword evidence="1" id="KW-0723">Serine/threonine-protein kinase</keyword>
<feature type="compositionally biased region" description="Polar residues" evidence="7">
    <location>
        <begin position="731"/>
        <end position="754"/>
    </location>
</feature>
<dbReference type="HOGENOM" id="CLU_263329_0_0_1"/>
<dbReference type="Gene3D" id="1.10.510.10">
    <property type="entry name" value="Transferase(Phosphotransferase) domain 1"/>
    <property type="match status" value="1"/>
</dbReference>
<dbReference type="GO" id="GO:0007094">
    <property type="term" value="P:mitotic spindle assembly checkpoint signaling"/>
    <property type="evidence" value="ECO:0000318"/>
    <property type="project" value="GO_Central"/>
</dbReference>
<feature type="binding site" evidence="6">
    <location>
        <position position="938"/>
    </location>
    <ligand>
        <name>ATP</name>
        <dbReference type="ChEBI" id="CHEBI:30616"/>
    </ligand>
</feature>
<feature type="compositionally biased region" description="Polar residues" evidence="7">
    <location>
        <begin position="1"/>
        <end position="10"/>
    </location>
</feature>
<dbReference type="OrthoDB" id="20524at2759"/>
<feature type="compositionally biased region" description="Polar residues" evidence="7">
    <location>
        <begin position="406"/>
        <end position="423"/>
    </location>
</feature>
<feature type="compositionally biased region" description="Basic and acidic residues" evidence="7">
    <location>
        <begin position="304"/>
        <end position="314"/>
    </location>
</feature>
<dbReference type="EMBL" id="DS178266">
    <property type="protein sequence ID" value="EHS64108.1"/>
    <property type="molecule type" value="Genomic_DNA"/>
</dbReference>
<feature type="compositionally biased region" description="Polar residues" evidence="7">
    <location>
        <begin position="278"/>
        <end position="303"/>
    </location>
</feature>
<dbReference type="InterPro" id="IPR011009">
    <property type="entry name" value="Kinase-like_dom_sf"/>
</dbReference>
<dbReference type="InterPro" id="IPR008271">
    <property type="entry name" value="Ser/Thr_kinase_AS"/>
</dbReference>
<feature type="domain" description="Protein kinase" evidence="8">
    <location>
        <begin position="908"/>
        <end position="1198"/>
    </location>
</feature>
<feature type="compositionally biased region" description="Low complexity" evidence="7">
    <location>
        <begin position="78"/>
        <end position="99"/>
    </location>
</feature>
<feature type="region of interest" description="Disordered" evidence="7">
    <location>
        <begin position="656"/>
        <end position="779"/>
    </location>
</feature>
<dbReference type="GO" id="GO:0007059">
    <property type="term" value="P:chromosome segregation"/>
    <property type="evidence" value="ECO:0000318"/>
    <property type="project" value="GO_Central"/>
</dbReference>
<feature type="compositionally biased region" description="Acidic residues" evidence="7">
    <location>
        <begin position="814"/>
        <end position="828"/>
    </location>
</feature>
<evidence type="ECO:0000313" key="10">
    <source>
        <dbReference type="Proteomes" id="UP000008783"/>
    </source>
</evidence>
<dbReference type="PANTHER" id="PTHR22974:SF21">
    <property type="entry name" value="DUAL SPECIFICITY PROTEIN KINASE TTK"/>
    <property type="match status" value="1"/>
</dbReference>
<dbReference type="GO" id="GO:0000776">
    <property type="term" value="C:kinetochore"/>
    <property type="evidence" value="ECO:0000318"/>
    <property type="project" value="GO_Central"/>
</dbReference>
<evidence type="ECO:0000256" key="1">
    <source>
        <dbReference type="ARBA" id="ARBA00022527"/>
    </source>
</evidence>
<feature type="region of interest" description="Disordered" evidence="7">
    <location>
        <begin position="404"/>
        <end position="423"/>
    </location>
</feature>
<dbReference type="GO" id="GO:0005634">
    <property type="term" value="C:nucleus"/>
    <property type="evidence" value="ECO:0000318"/>
    <property type="project" value="GO_Central"/>
</dbReference>
<keyword evidence="5 6" id="KW-0067">ATP-binding</keyword>
<dbReference type="eggNOG" id="KOG0596">
    <property type="taxonomic scope" value="Eukaryota"/>
</dbReference>
<dbReference type="KEGG" id="pgr:PGTG_20809"/>
<keyword evidence="4 9" id="KW-0418">Kinase</keyword>
<name>H6QPR1_PUCGT</name>
<feature type="compositionally biased region" description="Low complexity" evidence="7">
    <location>
        <begin position="480"/>
        <end position="495"/>
    </location>
</feature>
<reference evidence="10" key="1">
    <citation type="journal article" date="2011" name="Proc. Natl. Acad. Sci. U.S.A.">
        <title>Obligate biotrophy features unraveled by the genomic analysis of rust fungi.</title>
        <authorList>
            <person name="Duplessis S."/>
            <person name="Cuomo C.A."/>
            <person name="Lin Y.-C."/>
            <person name="Aerts A."/>
            <person name="Tisserant E."/>
            <person name="Veneault-Fourrey C."/>
            <person name="Joly D.L."/>
            <person name="Hacquard S."/>
            <person name="Amselem J."/>
            <person name="Cantarel B.L."/>
            <person name="Chiu R."/>
            <person name="Coutinho P.M."/>
            <person name="Feau N."/>
            <person name="Field M."/>
            <person name="Frey P."/>
            <person name="Gelhaye E."/>
            <person name="Goldberg J."/>
            <person name="Grabherr M.G."/>
            <person name="Kodira C.D."/>
            <person name="Kohler A."/>
            <person name="Kuees U."/>
            <person name="Lindquist E.A."/>
            <person name="Lucas S.M."/>
            <person name="Mago R."/>
            <person name="Mauceli E."/>
            <person name="Morin E."/>
            <person name="Murat C."/>
            <person name="Pangilinan J.L."/>
            <person name="Park R."/>
            <person name="Pearson M."/>
            <person name="Quesneville H."/>
            <person name="Rouhier N."/>
            <person name="Sakthikumar S."/>
            <person name="Salamov A.A."/>
            <person name="Schmutz J."/>
            <person name="Selles B."/>
            <person name="Shapiro H."/>
            <person name="Tanguay P."/>
            <person name="Tuskan G.A."/>
            <person name="Henrissat B."/>
            <person name="Van de Peer Y."/>
            <person name="Rouze P."/>
            <person name="Ellis J.G."/>
            <person name="Dodds P.N."/>
            <person name="Schein J.E."/>
            <person name="Zhong S."/>
            <person name="Hamelin R.C."/>
            <person name="Grigoriev I.V."/>
            <person name="Szabo L.J."/>
            <person name="Martin F."/>
        </authorList>
    </citation>
    <scope>NUCLEOTIDE SEQUENCE [LARGE SCALE GENOMIC DNA]</scope>
    <source>
        <strain evidence="10">CRL 75-36-700-3 / race SCCL</strain>
    </source>
</reference>
<organism evidence="9 10">
    <name type="scientific">Puccinia graminis f. sp. tritici (strain CRL 75-36-700-3 / race SCCL)</name>
    <name type="common">Black stem rust fungus</name>
    <dbReference type="NCBI Taxonomy" id="418459"/>
    <lineage>
        <taxon>Eukaryota</taxon>
        <taxon>Fungi</taxon>
        <taxon>Dikarya</taxon>
        <taxon>Basidiomycota</taxon>
        <taxon>Pucciniomycotina</taxon>
        <taxon>Pucciniomycetes</taxon>
        <taxon>Pucciniales</taxon>
        <taxon>Pucciniaceae</taxon>
        <taxon>Puccinia</taxon>
    </lineage>
</organism>
<dbReference type="VEuPathDB" id="FungiDB:PGTG_20809"/>
<feature type="region of interest" description="Disordered" evidence="7">
    <location>
        <begin position="440"/>
        <end position="588"/>
    </location>
</feature>
<dbReference type="PANTHER" id="PTHR22974">
    <property type="entry name" value="MIXED LINEAGE PROTEIN KINASE"/>
    <property type="match status" value="1"/>
</dbReference>
<dbReference type="Pfam" id="PF00069">
    <property type="entry name" value="Pkinase"/>
    <property type="match status" value="1"/>
</dbReference>
<sequence length="1278" mass="140111">MSPTTSQSSAHHVLSPSSASRSSFSHNNPFRPRRSTSAASLQRPFQSASGPPSHPPAHSNPAPAIKRLGSKLFHRRPSLSLSSSSTGQLTTATSLSPPTSERPLSSQPDSNPHARQPNYPQLISRQPNNNQSHESCHSTGHSARRSSISLRSSILGITNLSTKSLSSLSRIGNLNRSNKHSSSAMDDDQEYYQTLSQPSTPSMKGQYISQAASNLIQTPATPVTPLEKPEFQTEYARQLFRGTTDHRSYHTHEDEDEELAAASSGSDFEAEHRRHGLTSGTVASRGSTSSLSRANNANTNLTDGSHECTSEHSHQSPHLAPRQMLPKSRSSVLFAHPRPNSPTYQPYPSSSHTPAVSSVLNSRAPRPNSNFRSSVRRKVDGLKVGITKLRPSRIPVDEANCLASEEASSTSGKDYMNSIGSNETARSQRALSIASYRAGNAVKDPSSQVSPGSSNPSMPSLPVRSPAGDTPGLDGLHQPTSATRSSQSSALNSQNAHPRSMSRHSQHQSGSIGTRENEAVVSGRPGSINGSIHSQICPPGSQRLRPGRVPFQSLDLPSDSYCQITSPTQPGSQPPSRSSHCPSGSLDVKKSPIEALNAADPEPTLEVGPNPEGGPPAPPPSSFARRRSPIIHESSNDLRRQIAREVNGQGPFVAQRAYSDTRLPQSSVTPSTSRAIAGGTFNQSRNSIHRQLSVREPDLKSTSTSNQHPHQSASSYHQQQQHYLQPQNLHSNQKTPQWPHNHLYSSAQPANGHQQDYLHPGIPATPCNNSQQPAHRYETPSLNHQCSLSALSTAVPQRQRQERRPPPPVHSPSQDEDGDSDDDDDDDQIVCQPRPASRTHSQLPASEKRFYVHEDQDGYNNNNNNNNNNHHHHQRQVPLNDERNWQTRKPVGHNRIDRNLIIVNGIEYSRQCVIGRGGSSKVFRAGMTDGSPKMVAIKVVGLKQADEQTYQTFCNEIALLERLKGHDRIINLIDSSMDNLQRKVWLVMELGETDLNQLLNRQMGKPISFRFIKHIWEQMLEAVQAVHNQDIIHTDLKPANFVLVQGSVKIIDFGIAKAVPADTANISRETQIGTANYMSPEALMMQQSSHGDHQTVKMGRPTDVWALGCILYQMIYGHTPFSKLDTTLKVHTIRDPGHKIEYPESVVPMRINSEGKKVAVEEYQVTVERAAINTIKACLTYHKDLRPTIPELLKDEFLLGSLAATPPSKINPDGAMTLRPGMFELVIQKSWDWYARKTANGGRLTENQKKKFLHVSAPAFISSDGRDDADSSAGSSSP</sequence>
<dbReference type="Gene3D" id="3.30.200.20">
    <property type="entry name" value="Phosphorylase Kinase, domain 1"/>
    <property type="match status" value="1"/>
</dbReference>
<keyword evidence="3 6" id="KW-0547">Nucleotide-binding</keyword>
<dbReference type="PROSITE" id="PS00107">
    <property type="entry name" value="PROTEIN_KINASE_ATP"/>
    <property type="match status" value="1"/>
</dbReference>
<dbReference type="PROSITE" id="PS00108">
    <property type="entry name" value="PROTEIN_KINASE_ST"/>
    <property type="match status" value="1"/>
</dbReference>
<feature type="compositionally biased region" description="Low complexity" evidence="7">
    <location>
        <begin position="47"/>
        <end position="64"/>
    </location>
</feature>
<dbReference type="GO" id="GO:0033316">
    <property type="term" value="P:meiotic spindle assembly checkpoint signaling"/>
    <property type="evidence" value="ECO:0000318"/>
    <property type="project" value="GO_Central"/>
</dbReference>
<dbReference type="PROSITE" id="PS50011">
    <property type="entry name" value="PROTEIN_KINASE_DOM"/>
    <property type="match status" value="1"/>
</dbReference>
<dbReference type="GO" id="GO:0005524">
    <property type="term" value="F:ATP binding"/>
    <property type="evidence" value="ECO:0007669"/>
    <property type="project" value="UniProtKB-UniRule"/>
</dbReference>
<proteinExistence type="predicted"/>
<dbReference type="SMART" id="SM00220">
    <property type="entry name" value="S_TKc"/>
    <property type="match status" value="1"/>
</dbReference>
<keyword evidence="10" id="KW-1185">Reference proteome</keyword>
<dbReference type="SUPFAM" id="SSF56112">
    <property type="entry name" value="Protein kinase-like (PK-like)"/>
    <property type="match status" value="1"/>
</dbReference>
<feature type="region of interest" description="Disordered" evidence="7">
    <location>
        <begin position="1"/>
        <end position="147"/>
    </location>
</feature>
<accession>H6QPR1</accession>
<feature type="compositionally biased region" description="Polar residues" evidence="7">
    <location>
        <begin position="662"/>
        <end position="690"/>
    </location>
</feature>
<feature type="compositionally biased region" description="Low complexity" evidence="7">
    <location>
        <begin position="707"/>
        <end position="730"/>
    </location>
</feature>
<dbReference type="GO" id="GO:0004712">
    <property type="term" value="F:protein serine/threonine/tyrosine kinase activity"/>
    <property type="evidence" value="ECO:0000318"/>
    <property type="project" value="GO_Central"/>
</dbReference>
<feature type="compositionally biased region" description="Polar residues" evidence="7">
    <location>
        <begin position="35"/>
        <end position="46"/>
    </location>
</feature>
<feature type="region of interest" description="Disordered" evidence="7">
    <location>
        <begin position="247"/>
        <end position="376"/>
    </location>
</feature>
<feature type="compositionally biased region" description="Basic and acidic residues" evidence="7">
    <location>
        <begin position="846"/>
        <end position="856"/>
    </location>
</feature>
<feature type="compositionally biased region" description="Pro residues" evidence="7">
    <location>
        <begin position="612"/>
        <end position="621"/>
    </location>
</feature>
<feature type="region of interest" description="Disordered" evidence="7">
    <location>
        <begin position="793"/>
        <end position="882"/>
    </location>
</feature>
<feature type="compositionally biased region" description="Polar residues" evidence="7">
    <location>
        <begin position="341"/>
        <end position="373"/>
    </location>
</feature>
<feature type="compositionally biased region" description="Low complexity" evidence="7">
    <location>
        <begin position="15"/>
        <end position="25"/>
    </location>
</feature>
<keyword evidence="2" id="KW-0808">Transferase</keyword>
<dbReference type="InterPro" id="IPR027084">
    <property type="entry name" value="Mps1_cat"/>
</dbReference>
<dbReference type="GO" id="GO:0004674">
    <property type="term" value="F:protein serine/threonine kinase activity"/>
    <property type="evidence" value="ECO:0000318"/>
    <property type="project" value="GO_Central"/>
</dbReference>
<feature type="compositionally biased region" description="Polar residues" evidence="7">
    <location>
        <begin position="118"/>
        <end position="141"/>
    </location>
</feature>
<evidence type="ECO:0000256" key="6">
    <source>
        <dbReference type="PROSITE-ProRule" id="PRU10141"/>
    </source>
</evidence>
<evidence type="ECO:0000256" key="3">
    <source>
        <dbReference type="ARBA" id="ARBA00022741"/>
    </source>
</evidence>
<feature type="region of interest" description="Disordered" evidence="7">
    <location>
        <begin position="600"/>
        <end position="625"/>
    </location>
</feature>
<dbReference type="CDD" id="cd14131">
    <property type="entry name" value="PKc_Mps1"/>
    <property type="match status" value="1"/>
</dbReference>
<feature type="compositionally biased region" description="Low complexity" evidence="7">
    <location>
        <begin position="565"/>
        <end position="579"/>
    </location>
</feature>
<feature type="compositionally biased region" description="Low complexity" evidence="7">
    <location>
        <begin position="445"/>
        <end position="457"/>
    </location>
</feature>
<evidence type="ECO:0000256" key="2">
    <source>
        <dbReference type="ARBA" id="ARBA00022679"/>
    </source>
</evidence>
<dbReference type="FunFam" id="1.10.510.10:FF:000224">
    <property type="entry name" value="serine/threonine-protein kinase mph1 isoform X1"/>
    <property type="match status" value="1"/>
</dbReference>
<dbReference type="RefSeq" id="XP_003890517.1">
    <property type="nucleotide sequence ID" value="XM_003890468.1"/>
</dbReference>
<evidence type="ECO:0000256" key="4">
    <source>
        <dbReference type="ARBA" id="ARBA00022777"/>
    </source>
</evidence>
<dbReference type="GO" id="GO:0098813">
    <property type="term" value="P:nuclear chromosome segregation"/>
    <property type="evidence" value="ECO:0007669"/>
    <property type="project" value="UniProtKB-ARBA"/>
</dbReference>
<protein>
    <submittedName>
        <fullName evidence="9">TTK protein kinase</fullName>
    </submittedName>
</protein>
<dbReference type="InterPro" id="IPR000719">
    <property type="entry name" value="Prot_kinase_dom"/>
</dbReference>